<dbReference type="RefSeq" id="WP_136451797.1">
    <property type="nucleotide sequence ID" value="NZ_SSTI01000008.1"/>
</dbReference>
<evidence type="ECO:0000313" key="2">
    <source>
        <dbReference type="Proteomes" id="UP000308038"/>
    </source>
</evidence>
<comment type="caution">
    <text evidence="1">The sequence shown here is derived from an EMBL/GenBank/DDBJ whole genome shotgun (WGS) entry which is preliminary data.</text>
</comment>
<organism evidence="1 2">
    <name type="scientific">Sphingomonas olei</name>
    <dbReference type="NCBI Taxonomy" id="1886787"/>
    <lineage>
        <taxon>Bacteria</taxon>
        <taxon>Pseudomonadati</taxon>
        <taxon>Pseudomonadota</taxon>
        <taxon>Alphaproteobacteria</taxon>
        <taxon>Sphingomonadales</taxon>
        <taxon>Sphingomonadaceae</taxon>
        <taxon>Sphingomonas</taxon>
    </lineage>
</organism>
<dbReference type="SUPFAM" id="SSF50090">
    <property type="entry name" value="Electron transport accessory proteins"/>
    <property type="match status" value="1"/>
</dbReference>
<dbReference type="Proteomes" id="UP000308038">
    <property type="component" value="Unassembled WGS sequence"/>
</dbReference>
<dbReference type="InterPro" id="IPR008990">
    <property type="entry name" value="Elect_transpt_acc-like_dom_sf"/>
</dbReference>
<reference evidence="1 2" key="1">
    <citation type="submission" date="2019-04" db="EMBL/GenBank/DDBJ databases">
        <title>Microbes associate with the intestines of laboratory mice.</title>
        <authorList>
            <person name="Navarre W."/>
            <person name="Wong E."/>
            <person name="Huang K.C."/>
            <person name="Tropini C."/>
            <person name="Ng K."/>
            <person name="Yu B."/>
        </authorList>
    </citation>
    <scope>NUCLEOTIDE SEQUENCE [LARGE SCALE GENOMIC DNA]</scope>
    <source>
        <strain evidence="1 2">NM83_B4-11</strain>
    </source>
</reference>
<protein>
    <recommendedName>
        <fullName evidence="3">Thiocyanate hydrolase</fullName>
    </recommendedName>
</protein>
<dbReference type="Gene3D" id="1.10.472.20">
    <property type="entry name" value="Nitrile hydratase, beta subunit"/>
    <property type="match status" value="1"/>
</dbReference>
<dbReference type="EMBL" id="SSTI01000008">
    <property type="protein sequence ID" value="THG39378.1"/>
    <property type="molecule type" value="Genomic_DNA"/>
</dbReference>
<evidence type="ECO:0000313" key="1">
    <source>
        <dbReference type="EMBL" id="THG39378.1"/>
    </source>
</evidence>
<proteinExistence type="predicted"/>
<name>A0ABY2QFM1_9SPHN</name>
<keyword evidence="2" id="KW-1185">Reference proteome</keyword>
<gene>
    <name evidence="1" type="ORF">E5988_11880</name>
</gene>
<evidence type="ECO:0008006" key="3">
    <source>
        <dbReference type="Google" id="ProtNLM"/>
    </source>
</evidence>
<sequence length="126" mass="14294">MSAAEAAGHGYPRGQYVDLNRVELLEALQDEDQTWERLAVRWSVTNPEPPWKVCLDATCDALSAVGALDSLERRHAEDELEEVYSEIPNPERQLLTLAHIMLSRGLVTEEELARQIRTVRDRLEAV</sequence>
<dbReference type="InterPro" id="IPR042262">
    <property type="entry name" value="CN_hydtase_beta_C"/>
</dbReference>
<accession>A0ABY2QFM1</accession>